<sequence>MFKQAQIEEAWAGIIEVTPDSNPVIDHIDAMPGLILASGLKGHGFGTGPAAGQLAADLIMDTELLTDPTPYRFGRF</sequence>
<dbReference type="Gene3D" id="3.30.9.10">
    <property type="entry name" value="D-Amino Acid Oxidase, subunit A, domain 2"/>
    <property type="match status" value="1"/>
</dbReference>
<evidence type="ECO:0000313" key="4">
    <source>
        <dbReference type="Proteomes" id="UP000189475"/>
    </source>
</evidence>
<protein>
    <submittedName>
        <fullName evidence="3">N-methyl-L-tryptophan oxidase</fullName>
        <ecNumber evidence="3">1.5.3.-</ecNumber>
    </submittedName>
</protein>
<dbReference type="Proteomes" id="UP000189475">
    <property type="component" value="Unassembled WGS sequence"/>
</dbReference>
<dbReference type="InterPro" id="IPR036188">
    <property type="entry name" value="FAD/NAD-bd_sf"/>
</dbReference>
<dbReference type="Gene3D" id="3.50.50.60">
    <property type="entry name" value="FAD/NAD(P)-binding domain"/>
    <property type="match status" value="1"/>
</dbReference>
<dbReference type="RefSeq" id="WP_306345662.1">
    <property type="nucleotide sequence ID" value="NZ_AP024887.1"/>
</dbReference>
<keyword evidence="1 3" id="KW-0560">Oxidoreductase</keyword>
<dbReference type="AlphaFoldDB" id="A0A1R4B139"/>
<dbReference type="InterPro" id="IPR006076">
    <property type="entry name" value="FAD-dep_OxRdtase"/>
</dbReference>
<organism evidence="3 4">
    <name type="scientific">Vibrio palustris</name>
    <dbReference type="NCBI Taxonomy" id="1918946"/>
    <lineage>
        <taxon>Bacteria</taxon>
        <taxon>Pseudomonadati</taxon>
        <taxon>Pseudomonadota</taxon>
        <taxon>Gammaproteobacteria</taxon>
        <taxon>Vibrionales</taxon>
        <taxon>Vibrionaceae</taxon>
        <taxon>Vibrio</taxon>
    </lineage>
</organism>
<evidence type="ECO:0000313" key="3">
    <source>
        <dbReference type="EMBL" id="SJL82621.1"/>
    </source>
</evidence>
<proteinExistence type="predicted"/>
<dbReference type="SUPFAM" id="SSF51971">
    <property type="entry name" value="Nucleotide-binding domain"/>
    <property type="match status" value="1"/>
</dbReference>
<dbReference type="EC" id="1.5.3.-" evidence="3"/>
<gene>
    <name evidence="3" type="primary">solA</name>
    <name evidence="3" type="ORF">VPAL9027_00551</name>
</gene>
<evidence type="ECO:0000259" key="2">
    <source>
        <dbReference type="Pfam" id="PF01266"/>
    </source>
</evidence>
<dbReference type="EMBL" id="FUFT01000002">
    <property type="protein sequence ID" value="SJL82621.1"/>
    <property type="molecule type" value="Genomic_DNA"/>
</dbReference>
<dbReference type="Pfam" id="PF01266">
    <property type="entry name" value="DAO"/>
    <property type="match status" value="1"/>
</dbReference>
<keyword evidence="4" id="KW-1185">Reference proteome</keyword>
<evidence type="ECO:0000256" key="1">
    <source>
        <dbReference type="ARBA" id="ARBA00023002"/>
    </source>
</evidence>
<feature type="domain" description="FAD dependent oxidoreductase" evidence="2">
    <location>
        <begin position="3"/>
        <end position="58"/>
    </location>
</feature>
<accession>A0A1R4B139</accession>
<name>A0A1R4B139_9VIBR</name>
<dbReference type="STRING" id="1918946.VPAL9027_00551"/>
<reference evidence="3 4" key="1">
    <citation type="submission" date="2017-02" db="EMBL/GenBank/DDBJ databases">
        <authorList>
            <person name="Peterson S.W."/>
        </authorList>
    </citation>
    <scope>NUCLEOTIDE SEQUENCE [LARGE SCALE GENOMIC DNA]</scope>
    <source>
        <strain evidence="3 4">CECT 9027</strain>
    </source>
</reference>
<dbReference type="GO" id="GO:0016491">
    <property type="term" value="F:oxidoreductase activity"/>
    <property type="evidence" value="ECO:0007669"/>
    <property type="project" value="UniProtKB-KW"/>
</dbReference>